<evidence type="ECO:0000313" key="2">
    <source>
        <dbReference type="EMBL" id="KAL0871331.1"/>
    </source>
</evidence>
<keyword evidence="3" id="KW-1185">Reference proteome</keyword>
<feature type="domain" description="BEN" evidence="1">
    <location>
        <begin position="21"/>
        <end position="60"/>
    </location>
</feature>
<dbReference type="Proteomes" id="UP001549920">
    <property type="component" value="Unassembled WGS sequence"/>
</dbReference>
<protein>
    <recommendedName>
        <fullName evidence="1">BEN domain-containing protein</fullName>
    </recommendedName>
</protein>
<gene>
    <name evidence="2" type="ORF">ABMA27_005073</name>
</gene>
<organism evidence="2 3">
    <name type="scientific">Loxostege sticticalis</name>
    <name type="common">Beet webworm moth</name>
    <dbReference type="NCBI Taxonomy" id="481309"/>
    <lineage>
        <taxon>Eukaryota</taxon>
        <taxon>Metazoa</taxon>
        <taxon>Ecdysozoa</taxon>
        <taxon>Arthropoda</taxon>
        <taxon>Hexapoda</taxon>
        <taxon>Insecta</taxon>
        <taxon>Pterygota</taxon>
        <taxon>Neoptera</taxon>
        <taxon>Endopterygota</taxon>
        <taxon>Lepidoptera</taxon>
        <taxon>Glossata</taxon>
        <taxon>Ditrysia</taxon>
        <taxon>Pyraloidea</taxon>
        <taxon>Crambidae</taxon>
        <taxon>Pyraustinae</taxon>
        <taxon>Loxostege</taxon>
    </lineage>
</organism>
<evidence type="ECO:0000313" key="3">
    <source>
        <dbReference type="Proteomes" id="UP001549920"/>
    </source>
</evidence>
<dbReference type="Gene3D" id="1.10.10.2590">
    <property type="entry name" value="BEN domain"/>
    <property type="match status" value="1"/>
</dbReference>
<comment type="caution">
    <text evidence="2">The sequence shown here is derived from an EMBL/GenBank/DDBJ whole genome shotgun (WGS) entry which is preliminary data.</text>
</comment>
<accession>A0ABR3HLY2</accession>
<reference evidence="2 3" key="1">
    <citation type="submission" date="2024-06" db="EMBL/GenBank/DDBJ databases">
        <title>A chromosome-level genome assembly of beet webworm, Loxostege sticticalis.</title>
        <authorList>
            <person name="Zhang Y."/>
        </authorList>
    </citation>
    <scope>NUCLEOTIDE SEQUENCE [LARGE SCALE GENOMIC DNA]</scope>
    <source>
        <strain evidence="2">AQ026</strain>
        <tissue evidence="2">Whole body</tissue>
    </source>
</reference>
<name>A0ABR3HLY2_LOXSC</name>
<evidence type="ECO:0000259" key="1">
    <source>
        <dbReference type="Pfam" id="PF10523"/>
    </source>
</evidence>
<dbReference type="Pfam" id="PF10523">
    <property type="entry name" value="BEN"/>
    <property type="match status" value="1"/>
</dbReference>
<sequence>MFIQLKKNKGDLKIKPRSIDNKILATHNLTGKVSPAFPDRMPKAKLDEALVNDIVQTVAESPSETGTRKCQHTL</sequence>
<dbReference type="EMBL" id="JBEUOH010000017">
    <property type="protein sequence ID" value="KAL0871331.1"/>
    <property type="molecule type" value="Genomic_DNA"/>
</dbReference>
<proteinExistence type="predicted"/>
<dbReference type="InterPro" id="IPR018379">
    <property type="entry name" value="BEN_domain"/>
</dbReference>